<name>A0A1I1YRI9_9BACT</name>
<dbReference type="SUPFAM" id="SSF55194">
    <property type="entry name" value="Ribosome recycling factor, RRF"/>
    <property type="match status" value="1"/>
</dbReference>
<gene>
    <name evidence="6" type="primary">frr</name>
    <name evidence="9" type="ORF">SAMN02745121_03496</name>
</gene>
<dbReference type="RefSeq" id="WP_096328333.1">
    <property type="nucleotide sequence ID" value="NZ_FOMX01000010.1"/>
</dbReference>
<evidence type="ECO:0000256" key="4">
    <source>
        <dbReference type="ARBA" id="ARBA00022917"/>
    </source>
</evidence>
<keyword evidence="7" id="KW-0175">Coiled coil</keyword>
<dbReference type="PANTHER" id="PTHR20982">
    <property type="entry name" value="RIBOSOME RECYCLING FACTOR"/>
    <property type="match status" value="1"/>
</dbReference>
<dbReference type="FunFam" id="3.30.1360.40:FF:000001">
    <property type="entry name" value="Ribosome-recycling factor"/>
    <property type="match status" value="1"/>
</dbReference>
<evidence type="ECO:0000313" key="10">
    <source>
        <dbReference type="Proteomes" id="UP000199400"/>
    </source>
</evidence>
<evidence type="ECO:0000256" key="3">
    <source>
        <dbReference type="ARBA" id="ARBA00022490"/>
    </source>
</evidence>
<evidence type="ECO:0000256" key="5">
    <source>
        <dbReference type="ARBA" id="ARBA00025050"/>
    </source>
</evidence>
<protein>
    <recommendedName>
        <fullName evidence="6">Ribosome-recycling factor</fullName>
        <shortName evidence="6">RRF</shortName>
    </recommendedName>
    <alternativeName>
        <fullName evidence="6">Ribosome-releasing factor</fullName>
    </alternativeName>
</protein>
<dbReference type="InterPro" id="IPR036191">
    <property type="entry name" value="RRF_sf"/>
</dbReference>
<dbReference type="OrthoDB" id="9804006at2"/>
<dbReference type="CDD" id="cd00520">
    <property type="entry name" value="RRF"/>
    <property type="match status" value="1"/>
</dbReference>
<evidence type="ECO:0000256" key="6">
    <source>
        <dbReference type="HAMAP-Rule" id="MF_00040"/>
    </source>
</evidence>
<comment type="subcellular location">
    <subcellularLocation>
        <location evidence="1 6">Cytoplasm</location>
    </subcellularLocation>
</comment>
<evidence type="ECO:0000256" key="7">
    <source>
        <dbReference type="SAM" id="Coils"/>
    </source>
</evidence>
<sequence>MNDALELAQDGMEKALDHLRKAVSKVRAGRANPAMLDEIRVENYGTLMPLNQCATVSIGDARLLVVKPWDRNMVGPIERAINAANLGINPQSDGVVIRLAIPPLTGDRRKALVKQVKDLGEEAKVAIRQSRREANEFLKEAEKGREITEDELKKALEKVQEMHDKFVKQAEEILSKKEAEITEV</sequence>
<dbReference type="NCBIfam" id="TIGR00496">
    <property type="entry name" value="frr"/>
    <property type="match status" value="1"/>
</dbReference>
<dbReference type="PANTHER" id="PTHR20982:SF3">
    <property type="entry name" value="MITOCHONDRIAL RIBOSOME RECYCLING FACTOR PSEUDO 1"/>
    <property type="match status" value="1"/>
</dbReference>
<feature type="coiled-coil region" evidence="7">
    <location>
        <begin position="138"/>
        <end position="165"/>
    </location>
</feature>
<evidence type="ECO:0000256" key="1">
    <source>
        <dbReference type="ARBA" id="ARBA00004496"/>
    </source>
</evidence>
<keyword evidence="4 6" id="KW-0648">Protein biosynthesis</keyword>
<reference evidence="10" key="1">
    <citation type="submission" date="2016-10" db="EMBL/GenBank/DDBJ databases">
        <authorList>
            <person name="Varghese N."/>
            <person name="Submissions S."/>
        </authorList>
    </citation>
    <scope>NUCLEOTIDE SEQUENCE [LARGE SCALE GENOMIC DNA]</scope>
    <source>
        <strain evidence="10">ATCC 25963</strain>
    </source>
</reference>
<dbReference type="AlphaFoldDB" id="A0A1I1YRI9"/>
<dbReference type="EMBL" id="FOMX01000010">
    <property type="protein sequence ID" value="SFE22215.1"/>
    <property type="molecule type" value="Genomic_DNA"/>
</dbReference>
<dbReference type="InterPro" id="IPR002661">
    <property type="entry name" value="Ribosome_recyc_fac"/>
</dbReference>
<keyword evidence="3 6" id="KW-0963">Cytoplasm</keyword>
<accession>A0A1I1YRI9</accession>
<dbReference type="InterPro" id="IPR023584">
    <property type="entry name" value="Ribosome_recyc_fac_dom"/>
</dbReference>
<keyword evidence="10" id="KW-1185">Reference proteome</keyword>
<feature type="domain" description="Ribosome recycling factor" evidence="8">
    <location>
        <begin position="19"/>
        <end position="181"/>
    </location>
</feature>
<dbReference type="GO" id="GO:0006415">
    <property type="term" value="P:translational termination"/>
    <property type="evidence" value="ECO:0007669"/>
    <property type="project" value="UniProtKB-UniRule"/>
</dbReference>
<dbReference type="Pfam" id="PF01765">
    <property type="entry name" value="RRF"/>
    <property type="match status" value="1"/>
</dbReference>
<evidence type="ECO:0000256" key="2">
    <source>
        <dbReference type="ARBA" id="ARBA00005912"/>
    </source>
</evidence>
<dbReference type="Gene3D" id="1.10.132.20">
    <property type="entry name" value="Ribosome-recycling factor"/>
    <property type="match status" value="1"/>
</dbReference>
<dbReference type="STRING" id="54.SAMN02745121_03496"/>
<dbReference type="GO" id="GO:0043023">
    <property type="term" value="F:ribosomal large subunit binding"/>
    <property type="evidence" value="ECO:0007669"/>
    <property type="project" value="TreeGrafter"/>
</dbReference>
<organism evidence="9 10">
    <name type="scientific">Nannocystis exedens</name>
    <dbReference type="NCBI Taxonomy" id="54"/>
    <lineage>
        <taxon>Bacteria</taxon>
        <taxon>Pseudomonadati</taxon>
        <taxon>Myxococcota</taxon>
        <taxon>Polyangia</taxon>
        <taxon>Nannocystales</taxon>
        <taxon>Nannocystaceae</taxon>
        <taxon>Nannocystis</taxon>
    </lineage>
</organism>
<dbReference type="Proteomes" id="UP000199400">
    <property type="component" value="Unassembled WGS sequence"/>
</dbReference>
<evidence type="ECO:0000259" key="8">
    <source>
        <dbReference type="Pfam" id="PF01765"/>
    </source>
</evidence>
<proteinExistence type="inferred from homology"/>
<comment type="similarity">
    <text evidence="2 6">Belongs to the RRF family.</text>
</comment>
<dbReference type="HAMAP" id="MF_00040">
    <property type="entry name" value="RRF"/>
    <property type="match status" value="1"/>
</dbReference>
<dbReference type="Gene3D" id="3.30.1360.40">
    <property type="match status" value="1"/>
</dbReference>
<comment type="function">
    <text evidence="5 6">Responsible for the release of ribosomes from messenger RNA at the termination of protein biosynthesis. May increase the efficiency of translation by recycling ribosomes from one round of translation to another.</text>
</comment>
<dbReference type="FunFam" id="1.10.132.20:FF:000001">
    <property type="entry name" value="Ribosome-recycling factor"/>
    <property type="match status" value="1"/>
</dbReference>
<dbReference type="GO" id="GO:0005737">
    <property type="term" value="C:cytoplasm"/>
    <property type="evidence" value="ECO:0007669"/>
    <property type="project" value="UniProtKB-SubCell"/>
</dbReference>
<evidence type="ECO:0000313" key="9">
    <source>
        <dbReference type="EMBL" id="SFE22215.1"/>
    </source>
</evidence>